<dbReference type="Pfam" id="PF01212">
    <property type="entry name" value="Beta_elim_lyase"/>
    <property type="match status" value="1"/>
</dbReference>
<dbReference type="GO" id="GO:0016829">
    <property type="term" value="F:lyase activity"/>
    <property type="evidence" value="ECO:0007669"/>
    <property type="project" value="UniProtKB-KW"/>
</dbReference>
<keyword evidence="3" id="KW-0663">Pyridoxal phosphate</keyword>
<organism evidence="5 6">
    <name type="scientific">Fusobacterium necrophorum subsp. funduliforme B35</name>
    <dbReference type="NCBI Taxonomy" id="1226633"/>
    <lineage>
        <taxon>Bacteria</taxon>
        <taxon>Fusobacteriati</taxon>
        <taxon>Fusobacteriota</taxon>
        <taxon>Fusobacteriia</taxon>
        <taxon>Fusobacteriales</taxon>
        <taxon>Fusobacteriaceae</taxon>
        <taxon>Fusobacterium</taxon>
    </lineage>
</organism>
<feature type="domain" description="Aromatic amino acid beta-eliminating lyase/threonine aldolase" evidence="4">
    <location>
        <begin position="12"/>
        <end position="291"/>
    </location>
</feature>
<proteinExistence type="inferred from homology"/>
<protein>
    <submittedName>
        <fullName evidence="5">Amino acid lyase</fullName>
    </submittedName>
</protein>
<gene>
    <name evidence="5" type="ORF">C095_05605</name>
</gene>
<dbReference type="PANTHER" id="PTHR48097:SF5">
    <property type="entry name" value="LOW SPECIFICITY L-THREONINE ALDOLASE"/>
    <property type="match status" value="1"/>
</dbReference>
<evidence type="ECO:0000256" key="1">
    <source>
        <dbReference type="ARBA" id="ARBA00001933"/>
    </source>
</evidence>
<reference evidence="5 6" key="1">
    <citation type="submission" date="2013-08" db="EMBL/GenBank/DDBJ databases">
        <title>An opportunistic ruminal bacterium that causes liver abscesses in cattle.</title>
        <authorList>
            <person name="Benahmed F.H."/>
            <person name="Rasmussen M."/>
            <person name="Harbottle H."/>
            <person name="Soppet D."/>
            <person name="Nagaraja T.G."/>
            <person name="Davidson M."/>
        </authorList>
    </citation>
    <scope>NUCLEOTIDE SEQUENCE [LARGE SCALE GENOMIC DNA]</scope>
    <source>
        <strain evidence="5 6">B35</strain>
    </source>
</reference>
<dbReference type="PANTHER" id="PTHR48097">
    <property type="entry name" value="L-THREONINE ALDOLASE-RELATED"/>
    <property type="match status" value="1"/>
</dbReference>
<dbReference type="InterPro" id="IPR001597">
    <property type="entry name" value="ArAA_b-elim_lyase/Thr_aldolase"/>
</dbReference>
<dbReference type="PATRIC" id="fig|1226633.4.peg.1133"/>
<evidence type="ECO:0000256" key="2">
    <source>
        <dbReference type="ARBA" id="ARBA00006966"/>
    </source>
</evidence>
<sequence length="342" mass="38465">MLSFLNDYSEGGHPRVMEDLMRTNQESTVGYGFDRYCEEARSLIARKIKQEGAETWFLAGGTLTNLTVIAHALKPHQAVITACTGHINVHETGAIEATGHKVLGLPSENGKLTSEMIEDCLAYHEDFFFVEPKMVYISNTTEVGTIYSKKELMDLKACCEKNNLYLFMDGARLAYALGAEENDITWEDLGRYTDVLFIGGTKCGAMFGEAVTIIHEELKKDFKYSIKQRGGLFAKGRLIGVQFISLLQENLYEEIGKRANEAAMILRDGLKELGFISPYDSPSNQQFVLMTEEEFQKISSVVLCGVEGKWKDGRCRVRFVTGWKNTEEEAKEAIEKIREILS</sequence>
<dbReference type="AlphaFoldDB" id="A0A017H418"/>
<comment type="similarity">
    <text evidence="2">Belongs to the threonine aldolase family.</text>
</comment>
<dbReference type="SUPFAM" id="SSF53383">
    <property type="entry name" value="PLP-dependent transferases"/>
    <property type="match status" value="1"/>
</dbReference>
<dbReference type="GeneID" id="75076002"/>
<evidence type="ECO:0000313" key="6">
    <source>
        <dbReference type="Proteomes" id="UP000031184"/>
    </source>
</evidence>
<evidence type="ECO:0000259" key="4">
    <source>
        <dbReference type="Pfam" id="PF01212"/>
    </source>
</evidence>
<name>A0A017H418_9FUSO</name>
<comment type="cofactor">
    <cofactor evidence="1">
        <name>pyridoxal 5'-phosphate</name>
        <dbReference type="ChEBI" id="CHEBI:597326"/>
    </cofactor>
</comment>
<dbReference type="EMBL" id="AUZI01000012">
    <property type="protein sequence ID" value="KID49625.1"/>
    <property type="molecule type" value="Genomic_DNA"/>
</dbReference>
<accession>A0A017H418</accession>
<comment type="caution">
    <text evidence="5">The sequence shown here is derived from an EMBL/GenBank/DDBJ whole genome shotgun (WGS) entry which is preliminary data.</text>
</comment>
<dbReference type="GO" id="GO:0006520">
    <property type="term" value="P:amino acid metabolic process"/>
    <property type="evidence" value="ECO:0007669"/>
    <property type="project" value="InterPro"/>
</dbReference>
<evidence type="ECO:0000313" key="5">
    <source>
        <dbReference type="EMBL" id="KID49625.1"/>
    </source>
</evidence>
<dbReference type="RefSeq" id="WP_005954842.1">
    <property type="nucleotide sequence ID" value="NZ_AOJP01000006.1"/>
</dbReference>
<dbReference type="Gene3D" id="3.90.1150.10">
    <property type="entry name" value="Aspartate Aminotransferase, domain 1"/>
    <property type="match status" value="1"/>
</dbReference>
<dbReference type="InterPro" id="IPR015422">
    <property type="entry name" value="PyrdxlP-dep_Trfase_small"/>
</dbReference>
<dbReference type="Gene3D" id="3.40.640.10">
    <property type="entry name" value="Type I PLP-dependent aspartate aminotransferase-like (Major domain)"/>
    <property type="match status" value="1"/>
</dbReference>
<dbReference type="InterPro" id="IPR015421">
    <property type="entry name" value="PyrdxlP-dep_Trfase_major"/>
</dbReference>
<evidence type="ECO:0000256" key="3">
    <source>
        <dbReference type="ARBA" id="ARBA00022898"/>
    </source>
</evidence>
<dbReference type="InterPro" id="IPR015424">
    <property type="entry name" value="PyrdxlP-dep_Trfase"/>
</dbReference>
<dbReference type="Proteomes" id="UP000031184">
    <property type="component" value="Unassembled WGS sequence"/>
</dbReference>
<dbReference type="OrthoDB" id="9774495at2"/>
<keyword evidence="5" id="KW-0456">Lyase</keyword>